<name>A0A3P6V3J3_LITSI</name>
<dbReference type="Proteomes" id="UP000277928">
    <property type="component" value="Unassembled WGS sequence"/>
</dbReference>
<dbReference type="OrthoDB" id="5852455at2759"/>
<proteinExistence type="predicted"/>
<keyword evidence="2" id="KW-1185">Reference proteome</keyword>
<evidence type="ECO:0000313" key="1">
    <source>
        <dbReference type="EMBL" id="VDK84631.1"/>
    </source>
</evidence>
<evidence type="ECO:0000313" key="2">
    <source>
        <dbReference type="Proteomes" id="UP000277928"/>
    </source>
</evidence>
<gene>
    <name evidence="1" type="ORF">NLS_LOCUS6738</name>
</gene>
<accession>A0A3P6V3J3</accession>
<dbReference type="AlphaFoldDB" id="A0A3P6V3J3"/>
<organism evidence="1 2">
    <name type="scientific">Litomosoides sigmodontis</name>
    <name type="common">Filarial nematode worm</name>
    <dbReference type="NCBI Taxonomy" id="42156"/>
    <lineage>
        <taxon>Eukaryota</taxon>
        <taxon>Metazoa</taxon>
        <taxon>Ecdysozoa</taxon>
        <taxon>Nematoda</taxon>
        <taxon>Chromadorea</taxon>
        <taxon>Rhabditida</taxon>
        <taxon>Spirurina</taxon>
        <taxon>Spiruromorpha</taxon>
        <taxon>Filarioidea</taxon>
        <taxon>Onchocercidae</taxon>
        <taxon>Litomosoides</taxon>
    </lineage>
</organism>
<protein>
    <submittedName>
        <fullName evidence="1">Uncharacterized protein</fullName>
    </submittedName>
</protein>
<dbReference type="EMBL" id="UYRX01000623">
    <property type="protein sequence ID" value="VDK84631.1"/>
    <property type="molecule type" value="Genomic_DNA"/>
</dbReference>
<reference evidence="1 2" key="1">
    <citation type="submission" date="2018-08" db="EMBL/GenBank/DDBJ databases">
        <authorList>
            <person name="Laetsch R D."/>
            <person name="Stevens L."/>
            <person name="Kumar S."/>
            <person name="Blaxter L. M."/>
        </authorList>
    </citation>
    <scope>NUCLEOTIDE SEQUENCE [LARGE SCALE GENOMIC DNA]</scope>
</reference>
<sequence length="432" mass="49463">MAKAITDDQYMAAVHNFFNQKLKQFQEAGGWDVINEKAQHCTYHRYLESGAEDCENTAKLIESLMLVLQAVKCEMQAEIERLEARQFERTNFAKMVEVIDSVTKNTENISESCTKNTNMDEKRIERMDKAIPPSSKSIINLEAQVSGLQIAANTSKNNRNSTFKQEQREPNETFAEKLCRPPATLSGSFTADRDENTLTFLEPVHVLSFQDTTMDDTVRNKDNLDQISDSLKEDVGLARVRDSPVVESEFTKQWIREVAFEQGQRKPTETLIEKLLYRPPTSLTGSFTVDQDEDSATFLEPVRILTLQDTITDDTRSRDSVDQRTDNFKKKDIELAHISEPPAMESELTKRWIREVAFRQEQDKDTATFYDPVRLLTSQNGAVNDTERGDDNPDQRTKRLKKCTGSVCTSQSLVMESELAKQWIREVDQEML</sequence>